<protein>
    <submittedName>
        <fullName evidence="1">Uncharacterized protein</fullName>
    </submittedName>
</protein>
<evidence type="ECO:0000313" key="1">
    <source>
        <dbReference type="EMBL" id="WTT21378.1"/>
    </source>
</evidence>
<reference evidence="1" key="1">
    <citation type="submission" date="2022-10" db="EMBL/GenBank/DDBJ databases">
        <title>The complete genomes of actinobacterial strains from the NBC collection.</title>
        <authorList>
            <person name="Joergensen T.S."/>
            <person name="Alvarez Arevalo M."/>
            <person name="Sterndorff E.B."/>
            <person name="Faurdal D."/>
            <person name="Vuksanovic O."/>
            <person name="Mourched A.-S."/>
            <person name="Charusanti P."/>
            <person name="Shaw S."/>
            <person name="Blin K."/>
            <person name="Weber T."/>
        </authorList>
    </citation>
    <scope>NUCLEOTIDE SEQUENCE</scope>
    <source>
        <strain evidence="1">NBC_00093</strain>
    </source>
</reference>
<dbReference type="EMBL" id="CP108222">
    <property type="protein sequence ID" value="WTT21378.1"/>
    <property type="molecule type" value="Genomic_DNA"/>
</dbReference>
<proteinExistence type="predicted"/>
<dbReference type="AlphaFoldDB" id="A0AAU2AD00"/>
<name>A0AAU2AD00_9ACTN</name>
<accession>A0AAU2AD00</accession>
<gene>
    <name evidence="1" type="ORF">OHA22_40545</name>
</gene>
<organism evidence="1">
    <name type="scientific">Streptomyces sp. NBC_00093</name>
    <dbReference type="NCBI Taxonomy" id="2975649"/>
    <lineage>
        <taxon>Bacteria</taxon>
        <taxon>Bacillati</taxon>
        <taxon>Actinomycetota</taxon>
        <taxon>Actinomycetes</taxon>
        <taxon>Kitasatosporales</taxon>
        <taxon>Streptomycetaceae</taxon>
        <taxon>Streptomyces</taxon>
    </lineage>
</organism>
<sequence>MVLALGHVQRVERLLELVVHSHITVQVLVDVQRVEERLVQSAALLVITAPVQRLRVLQELQARLDDLGCDAEGVIDIVEPRCQAISLVGDLSQPGLDLALGQAAVGGQIDEVVLLDVERTKLFRELGLEELGRGLLFIDDGRQFGAHGRDELWCEAHCGVDVLDGFFGLFDRDVRQLTDVIEAAVAEEVPVNVAVPVGGVLDDHATPFATLSVTGATEQ</sequence>